<evidence type="ECO:0000313" key="2">
    <source>
        <dbReference type="Proteomes" id="UP000186817"/>
    </source>
</evidence>
<comment type="caution">
    <text evidence="1">The sequence shown here is derived from an EMBL/GenBank/DDBJ whole genome shotgun (WGS) entry which is preliminary data.</text>
</comment>
<accession>A0A1Q9E8V5</accession>
<dbReference type="OrthoDB" id="408661at2759"/>
<reference evidence="1 2" key="1">
    <citation type="submission" date="2016-02" db="EMBL/GenBank/DDBJ databases">
        <title>Genome analysis of coral dinoflagellate symbionts highlights evolutionary adaptations to a symbiotic lifestyle.</title>
        <authorList>
            <person name="Aranda M."/>
            <person name="Li Y."/>
            <person name="Liew Y.J."/>
            <person name="Baumgarten S."/>
            <person name="Simakov O."/>
            <person name="Wilson M."/>
            <person name="Piel J."/>
            <person name="Ashoor H."/>
            <person name="Bougouffa S."/>
            <person name="Bajic V.B."/>
            <person name="Ryu T."/>
            <person name="Ravasi T."/>
            <person name="Bayer T."/>
            <person name="Micklem G."/>
            <person name="Kim H."/>
            <person name="Bhak J."/>
            <person name="Lajeunesse T.C."/>
            <person name="Voolstra C.R."/>
        </authorList>
    </citation>
    <scope>NUCLEOTIDE SEQUENCE [LARGE SCALE GENOMIC DNA]</scope>
    <source>
        <strain evidence="1 2">CCMP2467</strain>
    </source>
</reference>
<proteinExistence type="predicted"/>
<evidence type="ECO:0000313" key="1">
    <source>
        <dbReference type="EMBL" id="OLQ03854.1"/>
    </source>
</evidence>
<dbReference type="AlphaFoldDB" id="A0A1Q9E8V5"/>
<protein>
    <submittedName>
        <fullName evidence="1">Uncharacterized protein</fullName>
    </submittedName>
</protein>
<keyword evidence="2" id="KW-1185">Reference proteome</keyword>
<name>A0A1Q9E8V5_SYMMI</name>
<organism evidence="1 2">
    <name type="scientific">Symbiodinium microadriaticum</name>
    <name type="common">Dinoflagellate</name>
    <name type="synonym">Zooxanthella microadriatica</name>
    <dbReference type="NCBI Taxonomy" id="2951"/>
    <lineage>
        <taxon>Eukaryota</taxon>
        <taxon>Sar</taxon>
        <taxon>Alveolata</taxon>
        <taxon>Dinophyceae</taxon>
        <taxon>Suessiales</taxon>
        <taxon>Symbiodiniaceae</taxon>
        <taxon>Symbiodinium</taxon>
    </lineage>
</organism>
<gene>
    <name evidence="1" type="ORF">AK812_SmicGene13163</name>
</gene>
<dbReference type="Proteomes" id="UP000186817">
    <property type="component" value="Unassembled WGS sequence"/>
</dbReference>
<dbReference type="EMBL" id="LSRX01000225">
    <property type="protein sequence ID" value="OLQ03854.1"/>
    <property type="molecule type" value="Genomic_DNA"/>
</dbReference>
<sequence length="383" mass="41964">MWRLLCVVAVASLTAAVPNGGSRHVDAGVLRDLNEIEAGLYARNITAVKSVLLTVAGSSNLSGDEVDEILEDVNGIVNDTLEPSVNLDFSIAQDQMDGFYELFIKCEEDQLHAFNRSVKDQAVTVQLTSEHELCRKQQSLLSDQVTSCATLLSAAESIESAKCTLYRETDVLPTAPPCMSHGGEEVEAYHERQIKEFEASLGNLLMRKHECGNATERLLAQRAQCTNRTSELSDLKGQCDFKQLKLDNSVCDLAAKMGIDCTAYNTCRQQAMYSFMEANSSVSITEAELQMTWKMLQQVRCMVDAAKSRDPHMVAICSERKNYSVAHLTINYTGVPPFAPCQSLSEAPGSPEYMESLYGDLPKNVNVTACQASCCLGNGTNAR</sequence>